<dbReference type="SUPFAM" id="SSF54791">
    <property type="entry name" value="Eukaryotic type KH-domain (KH-domain type I)"/>
    <property type="match status" value="3"/>
</dbReference>
<keyword evidence="2" id="KW-0694">RNA-binding</keyword>
<keyword evidence="1" id="KW-0677">Repeat</keyword>
<dbReference type="Proteomes" id="UP000761534">
    <property type="component" value="Unassembled WGS sequence"/>
</dbReference>
<name>A0A642UKE3_9ASCO</name>
<dbReference type="GO" id="GO:0003723">
    <property type="term" value="F:RNA binding"/>
    <property type="evidence" value="ECO:0007669"/>
    <property type="project" value="UniProtKB-UniRule"/>
</dbReference>
<feature type="domain" description="K Homology" evidence="5">
    <location>
        <begin position="142"/>
        <end position="213"/>
    </location>
</feature>
<protein>
    <recommendedName>
        <fullName evidence="5">K Homology domain-containing protein</fullName>
    </recommendedName>
</protein>
<feature type="domain" description="K Homology" evidence="5">
    <location>
        <begin position="59"/>
        <end position="129"/>
    </location>
</feature>
<gene>
    <name evidence="6" type="ORF">TRICI_006788</name>
</gene>
<keyword evidence="4" id="KW-1133">Transmembrane helix</keyword>
<dbReference type="OrthoDB" id="4095817at2759"/>
<dbReference type="EMBL" id="SWFS01000569">
    <property type="protein sequence ID" value="KAA8897112.1"/>
    <property type="molecule type" value="Genomic_DNA"/>
</dbReference>
<dbReference type="PANTHER" id="PTHR10288">
    <property type="entry name" value="KH DOMAIN CONTAINING RNA BINDING PROTEIN"/>
    <property type="match status" value="1"/>
</dbReference>
<evidence type="ECO:0000259" key="5">
    <source>
        <dbReference type="SMART" id="SM00322"/>
    </source>
</evidence>
<dbReference type="Gene3D" id="3.30.1370.10">
    <property type="entry name" value="K Homology domain, type 1"/>
    <property type="match status" value="3"/>
</dbReference>
<feature type="compositionally biased region" description="Basic and acidic residues" evidence="3">
    <location>
        <begin position="25"/>
        <end position="57"/>
    </location>
</feature>
<reference evidence="6" key="1">
    <citation type="journal article" date="2019" name="G3 (Bethesda)">
        <title>Genome Assemblies of Two Rare Opportunistic Yeast Pathogens: Diutina rugosa (syn. Candida rugosa) and Trichomonascus ciferrii (syn. Candida ciferrii).</title>
        <authorList>
            <person name="Mixao V."/>
            <person name="Saus E."/>
            <person name="Hansen A.P."/>
            <person name="Lass-Florl C."/>
            <person name="Gabaldon T."/>
        </authorList>
    </citation>
    <scope>NUCLEOTIDE SEQUENCE</scope>
    <source>
        <strain evidence="6">CBS 4856</strain>
    </source>
</reference>
<keyword evidence="7" id="KW-1185">Reference proteome</keyword>
<dbReference type="Pfam" id="PF00013">
    <property type="entry name" value="KH_1"/>
    <property type="match status" value="3"/>
</dbReference>
<feature type="domain" description="K Homology" evidence="5">
    <location>
        <begin position="310"/>
        <end position="380"/>
    </location>
</feature>
<keyword evidence="4" id="KW-0472">Membrane</keyword>
<keyword evidence="4" id="KW-0812">Transmembrane</keyword>
<accession>A0A642UKE3</accession>
<organism evidence="6 7">
    <name type="scientific">Trichomonascus ciferrii</name>
    <dbReference type="NCBI Taxonomy" id="44093"/>
    <lineage>
        <taxon>Eukaryota</taxon>
        <taxon>Fungi</taxon>
        <taxon>Dikarya</taxon>
        <taxon>Ascomycota</taxon>
        <taxon>Saccharomycotina</taxon>
        <taxon>Dipodascomycetes</taxon>
        <taxon>Dipodascales</taxon>
        <taxon>Trichomonascaceae</taxon>
        <taxon>Trichomonascus</taxon>
        <taxon>Trichomonascus ciferrii complex</taxon>
    </lineage>
</organism>
<dbReference type="InterPro" id="IPR004087">
    <property type="entry name" value="KH_dom"/>
</dbReference>
<dbReference type="InterPro" id="IPR004088">
    <property type="entry name" value="KH_dom_type_1"/>
</dbReference>
<comment type="caution">
    <text evidence="6">The sequence shown here is derived from an EMBL/GenBank/DDBJ whole genome shotgun (WGS) entry which is preliminary data.</text>
</comment>
<feature type="region of interest" description="Disordered" evidence="3">
    <location>
        <begin position="1"/>
        <end position="57"/>
    </location>
</feature>
<evidence type="ECO:0000313" key="6">
    <source>
        <dbReference type="EMBL" id="KAA8897112.1"/>
    </source>
</evidence>
<dbReference type="SMART" id="SM00322">
    <property type="entry name" value="KH"/>
    <property type="match status" value="3"/>
</dbReference>
<sequence>MSKRRGTEDEEEEQIIRSPVEDGAAVERNKRRAIEDEESGGREEYPSRRREVKQEEEGDEIHLRVLVTGKEAVMVIGRHGSTIAKIRHACGVQLNVSEHVASGPDRVVHIHGSAENVAKAAGLIVRTFFGEDFEAPSSPESAPYQMRILMPDEVMGALIGRRGKRFREIEEQSAAQLKAFDRKLPYSDDRYLIVFGVADAVHIAVYYLATTYLDHRDLLESQESSRQYDPAYVVHRGLRRPLHHFPDYFGTGGAGIADRRRGRGAGGLPPDGDRGPRAPPRTPPHVAEAEIATATLYHAQNAARAAPAGHALSQQIRIPDEYIGPIIGKGGQKLRDLRRQSGCRIAVEHDVAPDRTRLLTISGTPEANRAAIYLLHCKIKHEQTKETVSPPPPPDTAPEPRPKLEPESEEPEPLPEIEPKAEPVS</sequence>
<feature type="region of interest" description="Disordered" evidence="3">
    <location>
        <begin position="382"/>
        <end position="425"/>
    </location>
</feature>
<feature type="region of interest" description="Disordered" evidence="3">
    <location>
        <begin position="253"/>
        <end position="284"/>
    </location>
</feature>
<evidence type="ECO:0000313" key="7">
    <source>
        <dbReference type="Proteomes" id="UP000761534"/>
    </source>
</evidence>
<evidence type="ECO:0000256" key="1">
    <source>
        <dbReference type="ARBA" id="ARBA00022737"/>
    </source>
</evidence>
<evidence type="ECO:0000256" key="3">
    <source>
        <dbReference type="SAM" id="MobiDB-lite"/>
    </source>
</evidence>
<dbReference type="AlphaFoldDB" id="A0A642UKE3"/>
<proteinExistence type="predicted"/>
<evidence type="ECO:0000256" key="4">
    <source>
        <dbReference type="SAM" id="Phobius"/>
    </source>
</evidence>
<dbReference type="PROSITE" id="PS50084">
    <property type="entry name" value="KH_TYPE_1"/>
    <property type="match status" value="3"/>
</dbReference>
<dbReference type="VEuPathDB" id="FungiDB:TRICI_006788"/>
<feature type="transmembrane region" description="Helical" evidence="4">
    <location>
        <begin position="191"/>
        <end position="209"/>
    </location>
</feature>
<dbReference type="InterPro" id="IPR036612">
    <property type="entry name" value="KH_dom_type_1_sf"/>
</dbReference>
<evidence type="ECO:0000256" key="2">
    <source>
        <dbReference type="PROSITE-ProRule" id="PRU00117"/>
    </source>
</evidence>